<keyword evidence="2" id="KW-0677">Repeat</keyword>
<evidence type="ECO:0000256" key="5">
    <source>
        <dbReference type="SAM" id="Phobius"/>
    </source>
</evidence>
<name>A0A8S1P4F5_9CILI</name>
<feature type="transmembrane region" description="Helical" evidence="5">
    <location>
        <begin position="1682"/>
        <end position="1700"/>
    </location>
</feature>
<feature type="transmembrane region" description="Helical" evidence="5">
    <location>
        <begin position="1400"/>
        <end position="1418"/>
    </location>
</feature>
<dbReference type="Pfam" id="PF13948">
    <property type="entry name" value="DUF4215"/>
    <property type="match status" value="7"/>
</dbReference>
<reference evidence="6" key="1">
    <citation type="submission" date="2021-01" db="EMBL/GenBank/DDBJ databases">
        <authorList>
            <consortium name="Genoscope - CEA"/>
            <person name="William W."/>
        </authorList>
    </citation>
    <scope>NUCLEOTIDE SEQUENCE</scope>
</reference>
<dbReference type="OrthoDB" id="27819at2759"/>
<dbReference type="PANTHER" id="PTHR38934">
    <property type="entry name" value="HYPHALLY REGULATED CELL WALL PROTEIN 1"/>
    <property type="match status" value="1"/>
</dbReference>
<gene>
    <name evidence="6" type="ORF">PSON_ATCC_30995.1.T0690101</name>
</gene>
<evidence type="ECO:0000313" key="6">
    <source>
        <dbReference type="EMBL" id="CAD8097861.1"/>
    </source>
</evidence>
<keyword evidence="5" id="KW-0812">Transmembrane</keyword>
<dbReference type="Proteomes" id="UP000692954">
    <property type="component" value="Unassembled WGS sequence"/>
</dbReference>
<feature type="transmembrane region" description="Helical" evidence="5">
    <location>
        <begin position="1712"/>
        <end position="1733"/>
    </location>
</feature>
<sequence length="1999" mass="224238">MLTLFLLLHYLNGQPCANPVTLIGTTQVSGVCTPPTSTFQIFPYAMLGATTDKAVKFSITFWLKPPNAPTLGGKTYGILRVSTDTADTTPSTPDGIRLAVYFSLDSVNRGFYLGYSESPSDPILYTDITQMAAAYTGDWMFIYAGLDYTIGELKISTWETKQIFWQQKKFFASKVNFNTPLNTNTAIEALYWGAQNSFCGDIKKLKWMPNYYETNDENIFKLAYFLEGKTNAGCYLYRFDKVDKNTVTNMASSGTLTLQQNMKFTYYELDSSHPVLTIPTAKWTTSTNSYTFGTYILQKSLPQFGADIILIQRQTSGAVNLFSIKLALQSNGKLGILLTLETVQKLLTQFDCLVDKWYFIQVSIAFAGSLQSQTNTLSHYHIVSPDGSIFSGYVQITYTATISSKYTSGSDKCYIGDTLNPYQGIIQLRFLRFEEGFQVFMNSPCQTDCTIGRYSLTSSENYCFICSLSAQLDSTFLCTTSACSSNHYKITDMTSHNFCAFCDSTQSYYVNPSQICIQASCGNGYKEPPGEDCDDNGTAIGDGCDASCAYEKGYNCSPATDYELTTCVKYCGNGVRDEVLTPPALSFTEECDDGNNVLSDGCSDCKIDTDLWECGYSFPSQCTLLCGNAKLNNDVTYSQTEQCDDGNNSNGDGCDSLCQIEPDWMCSAIPLQMSACILICGNGTLDAGEQCDDGNVMDNDGCTACVIDSGWDCSGTICTQYCGNGVKDVIPLKSINEICDDGNTIQYDGCYLCLVETGWTCDASSPSKCHMCGNSKIEPYETCDDGNTVSLDGCSSTCQIEPSWTCNGGNPDLCNNCGDGKKQQIEDCDDGNASSNDGCTNCKVDLYYECSGGSPASPDICVKTCPNGIVSGSEECDDGNNTSGDGCHLCLITMEFVCDNQVQPSVCTPDICGNGKSHSLNEECDDGNLVDGDGCNSSCKIENGWDCSTKIKCVAICGDNKKVIGVEECEDGNLIDGDGCNSNCKVELSYSCDGGDITKKDICTVTCGNNVRDAKEECDDGNIRNGDGCSSLCLIETSFGCSQVLMQDNVTRDECYPCISNCAMCTDTDIDGCQLCYHGYYKSETSCTDNCGDNYYADSFMQACLKCGENCVRCYNSAQCFRCNTPYVLDGTQCIEKCTEGYYIKEHELKGQWCKKCPLHCTVCETETLCTSCEDFYSPLGTCKFCDMGELCLACDFELNTCIKCKLGFRPIEDKCIKIQDKCGDGLVSINEKCDDGNLANDDGCNRECNIEEGANCRLIQNEGPSECFDILGWEFELKSFILDPQLIQLTFTNQIKYDDIIIKNISTLFTLSINGFTEQDYSYQFVNKSGSNQTISIQFTFLKNVISQTLTVTLKDQTKLTNYYDIKINPDKITKSIDLEDKEFYTQSQIDFFTLLRNLAYGLQILNWILIVGAGFLDQQYRIWKTIEILQVICCLYYINLRSYPLNSELLLVDLRYSNLYILPNFLQQYTDEYLLSLRRFSMAGLTYQVINNTGGLFLFYLAISLVVYAFTKIVYYKYVLYVFEVFLDKLEFSYFFKFYEVFLLELLISCLHNVKFNSMASNWSGTNTVIALILLLFIILIQVSLFLISFFRDYFGTEVEVKSMFGTLTDGCHDHDRKRRIFMSQQDFIKKVFIAYAMIYVDDPFQQMLLIIIPRAVLSIASCFIMKNWFLRAKEIFSELLLYGIISQSYMLALGDFIGDLDKKVFYGSLWVYMVLAFEFIHGMCNTYLVWRLLYVLESSLPENIDPTAGQNKKIDLFRQRGAKKDRGKTQKELQEEEDRRAKLEEAKRKKKIDAELALKNQNREKWNVWNMQREANPEERKFVSIKHNEFGDVLEPIQPSGPKQNQKQNDELNNFDDFDQMDNFFGNPSKIATNKSQILNQTSQQFKAPSLNQTQQMNQTQQNQINQTMNKTMNQTINQNLNQTQKSQNIAQQWLVNDTQQPLFQDQSFKPASAAQQQQKSQISAFQFQQEAPPPKKDALNDSEQESLNNDNPFDF</sequence>
<keyword evidence="5" id="KW-0472">Membrane</keyword>
<feature type="transmembrane region" description="Helical" evidence="5">
    <location>
        <begin position="1650"/>
        <end position="1670"/>
    </location>
</feature>
<feature type="transmembrane region" description="Helical" evidence="5">
    <location>
        <begin position="1570"/>
        <end position="1593"/>
    </location>
</feature>
<dbReference type="EMBL" id="CAJJDN010000069">
    <property type="protein sequence ID" value="CAD8097861.1"/>
    <property type="molecule type" value="Genomic_DNA"/>
</dbReference>
<organism evidence="6 7">
    <name type="scientific">Paramecium sonneborni</name>
    <dbReference type="NCBI Taxonomy" id="65129"/>
    <lineage>
        <taxon>Eukaryota</taxon>
        <taxon>Sar</taxon>
        <taxon>Alveolata</taxon>
        <taxon>Ciliophora</taxon>
        <taxon>Intramacronucleata</taxon>
        <taxon>Oligohymenophorea</taxon>
        <taxon>Peniculida</taxon>
        <taxon>Parameciidae</taxon>
        <taxon>Paramecium</taxon>
    </lineage>
</organism>
<comment type="caution">
    <text evidence="6">The sequence shown here is derived from an EMBL/GenBank/DDBJ whole genome shotgun (WGS) entry which is preliminary data.</text>
</comment>
<evidence type="ECO:0000313" key="7">
    <source>
        <dbReference type="Proteomes" id="UP000692954"/>
    </source>
</evidence>
<dbReference type="PANTHER" id="PTHR38934:SF6">
    <property type="entry name" value="CHROMOSOME UNDETERMINED SCAFFOLD_176, WHOLE GENOME SHOTGUN SEQUENCE"/>
    <property type="match status" value="1"/>
</dbReference>
<feature type="transmembrane region" description="Helical" evidence="5">
    <location>
        <begin position="1540"/>
        <end position="1558"/>
    </location>
</feature>
<feature type="region of interest" description="Disordered" evidence="4">
    <location>
        <begin position="1762"/>
        <end position="1789"/>
    </location>
</feature>
<feature type="compositionally biased region" description="Polar residues" evidence="4">
    <location>
        <begin position="1989"/>
        <end position="1999"/>
    </location>
</feature>
<feature type="compositionally biased region" description="Low complexity" evidence="4">
    <location>
        <begin position="1950"/>
        <end position="1973"/>
    </location>
</feature>
<keyword evidence="3" id="KW-1015">Disulfide bond</keyword>
<dbReference type="InterPro" id="IPR011936">
    <property type="entry name" value="Myxo_disulph_rpt"/>
</dbReference>
<evidence type="ECO:0000256" key="1">
    <source>
        <dbReference type="ARBA" id="ARBA00022729"/>
    </source>
</evidence>
<evidence type="ECO:0000256" key="2">
    <source>
        <dbReference type="ARBA" id="ARBA00022737"/>
    </source>
</evidence>
<keyword evidence="5" id="KW-1133">Transmembrane helix</keyword>
<dbReference type="NCBIfam" id="TIGR02232">
    <property type="entry name" value="myxo_disulf_rpt"/>
    <property type="match status" value="12"/>
</dbReference>
<evidence type="ECO:0000256" key="4">
    <source>
        <dbReference type="SAM" id="MobiDB-lite"/>
    </source>
</evidence>
<protein>
    <submittedName>
        <fullName evidence="6">Uncharacterized protein</fullName>
    </submittedName>
</protein>
<feature type="region of interest" description="Disordered" evidence="4">
    <location>
        <begin position="1948"/>
        <end position="1999"/>
    </location>
</feature>
<keyword evidence="1" id="KW-0732">Signal</keyword>
<evidence type="ECO:0000256" key="3">
    <source>
        <dbReference type="ARBA" id="ARBA00023157"/>
    </source>
</evidence>
<accession>A0A8S1P4F5</accession>
<keyword evidence="7" id="KW-1185">Reference proteome</keyword>
<feature type="transmembrane region" description="Helical" evidence="5">
    <location>
        <begin position="1499"/>
        <end position="1520"/>
    </location>
</feature>
<dbReference type="InterPro" id="IPR006212">
    <property type="entry name" value="Furin_repeat"/>
</dbReference>
<proteinExistence type="predicted"/>
<dbReference type="SMART" id="SM00261">
    <property type="entry name" value="FU"/>
    <property type="match status" value="2"/>
</dbReference>
<dbReference type="CDD" id="cd00064">
    <property type="entry name" value="FU"/>
    <property type="match status" value="2"/>
</dbReference>